<dbReference type="PANTHER" id="PTHR30287">
    <property type="entry name" value="MEMBRANE COMPONENT OF PREDICTED ABC SUPERFAMILY METABOLITE UPTAKE TRANSPORTER"/>
    <property type="match status" value="1"/>
</dbReference>
<organism evidence="9 10">
    <name type="scientific">Corallincola platygyrae</name>
    <dbReference type="NCBI Taxonomy" id="1193278"/>
    <lineage>
        <taxon>Bacteria</taxon>
        <taxon>Pseudomonadati</taxon>
        <taxon>Pseudomonadota</taxon>
        <taxon>Gammaproteobacteria</taxon>
        <taxon>Alteromonadales</taxon>
        <taxon>Psychromonadaceae</taxon>
        <taxon>Corallincola</taxon>
    </lineage>
</organism>
<protein>
    <submittedName>
        <fullName evidence="9">FtsX-like permease family protein</fullName>
    </submittedName>
</protein>
<dbReference type="Proteomes" id="UP001597380">
    <property type="component" value="Unassembled WGS sequence"/>
</dbReference>
<keyword evidence="4 7" id="KW-1133">Transmembrane helix</keyword>
<evidence type="ECO:0000256" key="6">
    <source>
        <dbReference type="SAM" id="MobiDB-lite"/>
    </source>
</evidence>
<feature type="region of interest" description="Disordered" evidence="6">
    <location>
        <begin position="508"/>
        <end position="527"/>
    </location>
</feature>
<name>A0ABW4XGF3_9GAMM</name>
<evidence type="ECO:0000313" key="10">
    <source>
        <dbReference type="Proteomes" id="UP001597380"/>
    </source>
</evidence>
<reference evidence="10" key="1">
    <citation type="journal article" date="2019" name="Int. J. Syst. Evol. Microbiol.">
        <title>The Global Catalogue of Microorganisms (GCM) 10K type strain sequencing project: providing services to taxonomists for standard genome sequencing and annotation.</title>
        <authorList>
            <consortium name="The Broad Institute Genomics Platform"/>
            <consortium name="The Broad Institute Genome Sequencing Center for Infectious Disease"/>
            <person name="Wu L."/>
            <person name="Ma J."/>
        </authorList>
    </citation>
    <scope>NUCLEOTIDE SEQUENCE [LARGE SCALE GENOMIC DNA]</scope>
    <source>
        <strain evidence="10">CGMCC 1.10992</strain>
    </source>
</reference>
<evidence type="ECO:0000256" key="4">
    <source>
        <dbReference type="ARBA" id="ARBA00022989"/>
    </source>
</evidence>
<evidence type="ECO:0000256" key="7">
    <source>
        <dbReference type="SAM" id="Phobius"/>
    </source>
</evidence>
<evidence type="ECO:0000256" key="5">
    <source>
        <dbReference type="ARBA" id="ARBA00023136"/>
    </source>
</evidence>
<feature type="transmembrane region" description="Helical" evidence="7">
    <location>
        <begin position="870"/>
        <end position="901"/>
    </location>
</feature>
<feature type="transmembrane region" description="Helical" evidence="7">
    <location>
        <begin position="473"/>
        <end position="492"/>
    </location>
</feature>
<feature type="transmembrane region" description="Helical" evidence="7">
    <location>
        <begin position="338"/>
        <end position="365"/>
    </location>
</feature>
<dbReference type="Pfam" id="PF02687">
    <property type="entry name" value="FtsX"/>
    <property type="match status" value="1"/>
</dbReference>
<dbReference type="InterPro" id="IPR038766">
    <property type="entry name" value="Membrane_comp_ABC_pdt"/>
</dbReference>
<keyword evidence="10" id="KW-1185">Reference proteome</keyword>
<dbReference type="InterPro" id="IPR003838">
    <property type="entry name" value="ABC3_permease_C"/>
</dbReference>
<feature type="transmembrane region" description="Helical" evidence="7">
    <location>
        <begin position="449"/>
        <end position="467"/>
    </location>
</feature>
<comment type="subcellular location">
    <subcellularLocation>
        <location evidence="1">Cell membrane</location>
        <topology evidence="1">Multi-pass membrane protein</topology>
    </subcellularLocation>
</comment>
<proteinExistence type="predicted"/>
<evidence type="ECO:0000313" key="9">
    <source>
        <dbReference type="EMBL" id="MFD2094591.1"/>
    </source>
</evidence>
<comment type="caution">
    <text evidence="9">The sequence shown here is derived from an EMBL/GenBank/DDBJ whole genome shotgun (WGS) entry which is preliminary data.</text>
</comment>
<feature type="transmembrane region" description="Helical" evidence="7">
    <location>
        <begin position="296"/>
        <end position="317"/>
    </location>
</feature>
<dbReference type="PANTHER" id="PTHR30287:SF2">
    <property type="entry name" value="BLL1001 PROTEIN"/>
    <property type="match status" value="1"/>
</dbReference>
<keyword evidence="5 7" id="KW-0472">Membrane</keyword>
<evidence type="ECO:0000256" key="2">
    <source>
        <dbReference type="ARBA" id="ARBA00022475"/>
    </source>
</evidence>
<dbReference type="RefSeq" id="WP_345338758.1">
    <property type="nucleotide sequence ID" value="NZ_BAABLI010000007.1"/>
</dbReference>
<feature type="region of interest" description="Disordered" evidence="6">
    <location>
        <begin position="119"/>
        <end position="154"/>
    </location>
</feature>
<feature type="transmembrane region" description="Helical" evidence="7">
    <location>
        <begin position="559"/>
        <end position="578"/>
    </location>
</feature>
<feature type="compositionally biased region" description="Acidic residues" evidence="6">
    <location>
        <begin position="120"/>
        <end position="136"/>
    </location>
</feature>
<keyword evidence="3 7" id="KW-0812">Transmembrane</keyword>
<dbReference type="EMBL" id="JBHUHT010000004">
    <property type="protein sequence ID" value="MFD2094591.1"/>
    <property type="molecule type" value="Genomic_DNA"/>
</dbReference>
<feature type="transmembrane region" description="Helical" evidence="7">
    <location>
        <begin position="21"/>
        <end position="41"/>
    </location>
</feature>
<evidence type="ECO:0000256" key="1">
    <source>
        <dbReference type="ARBA" id="ARBA00004651"/>
    </source>
</evidence>
<feature type="transmembrane region" description="Helical" evidence="7">
    <location>
        <begin position="829"/>
        <end position="849"/>
    </location>
</feature>
<gene>
    <name evidence="9" type="ORF">ACFSJ3_01220</name>
</gene>
<evidence type="ECO:0000259" key="8">
    <source>
        <dbReference type="Pfam" id="PF02687"/>
    </source>
</evidence>
<feature type="domain" description="ABC3 transporter permease C-terminal" evidence="8">
    <location>
        <begin position="832"/>
        <end position="944"/>
    </location>
</feature>
<sequence length="957" mass="104801">MRAGPVAKAVWQHYRRHPIQLFLLLIGLITGVVMVNGVWLLNETAKRDYQRGEQLIGQQAYGIISSANDRKPVDQANYISLRNAGFSNLIPVVSGTFKDTQGRFISIVATDPLAFSAAESLEEDEGTDGSSDEGSFEDSGQKGGQDDNNQSVPDITDLMLPPYQFWGSAQRMAQLGLEDGDRLYPAGSSGALIVDRGAGTEAGIEVGRSAGIEVRQIPERGLGHRLWTDIGLGQQLLGMTGKLNYIALMENEGMSESERESHFEKLAAALPPTLKLERSRSELTLSQMTRSLHLNLTAMGLLAWVVGIFIAFNAIHFSLQDRAPLFNQLRTLGIAQPLIARLLLVEWVVLALLTTLIAAPVSVWLSDILLPLLGRTLDNLYAVRLSYQSIWSGWSLDVVVRALMVSTAGIALAAAGPWWQFIKTKQGEQTLSGSAMEEMTRGTAWQIKVAQLGVLMVLFAAFIAWLAPGLYTGFLVIALLLLGAGFIVPVLFSKGLASLARQGAASSKLTSNPESMPASKPAGKPRYKSAAKGRFSIAKWPVMHWSVTELKWQMSRTHVAMIALVLALTANVGVNTMVNSFRQTVLDWLDQRLVADIYLRPQSETASLIRWLEAQPEVEGLLTQRQIDVRIQTASDFATDYANSDNAGAEVTRPDVKELSAALLSLSRDDLAQRAITLYQGAQQIDWQRFEAGEGILISQRLHLLHGLNLGDQVWLSSKGVTAHQGETQADSALGGRDSGIKFTVSGVYYDYGNPNPQLMVDERVFSQYWPQIGISGIGILLSESSHISTLMPRIRDTYGFTDRQMIDQQSMRTVAVAVFDQTFVATEALNLLTLLVSALGLACALYLLNERRRKALGVIGSMGVSKRRLYLVSIGQWASVGILCTLLALPFGIGLAWVLINLLNVYGFGWSYPVDLPWLRFVQLAALAGIVTSLTAVLALRRLHRWSIARQISEAE</sequence>
<feature type="transmembrane region" description="Helical" evidence="7">
    <location>
        <begin position="921"/>
        <end position="941"/>
    </location>
</feature>
<keyword evidence="2" id="KW-1003">Cell membrane</keyword>
<evidence type="ECO:0000256" key="3">
    <source>
        <dbReference type="ARBA" id="ARBA00022692"/>
    </source>
</evidence>
<accession>A0ABW4XGF3</accession>
<feature type="transmembrane region" description="Helical" evidence="7">
    <location>
        <begin position="398"/>
        <end position="419"/>
    </location>
</feature>